<evidence type="ECO:0000256" key="2">
    <source>
        <dbReference type="ARBA" id="ARBA00009160"/>
    </source>
</evidence>
<dbReference type="InterPro" id="IPR018247">
    <property type="entry name" value="EF_Hand_1_Ca_BS"/>
</dbReference>
<name>A0ABD3PN60_9STRA</name>
<dbReference type="Proteomes" id="UP001530400">
    <property type="component" value="Unassembled WGS sequence"/>
</dbReference>
<dbReference type="AlphaFoldDB" id="A0ABD3PN60"/>
<dbReference type="PANTHER" id="PTHR21346">
    <property type="entry name" value="FUN14 DOMAIN CONTAINING"/>
    <property type="match status" value="1"/>
</dbReference>
<dbReference type="PANTHER" id="PTHR21346:SF0">
    <property type="entry name" value="RE45833P"/>
    <property type="match status" value="1"/>
</dbReference>
<dbReference type="PROSITE" id="PS00018">
    <property type="entry name" value="EF_HAND_1"/>
    <property type="match status" value="1"/>
</dbReference>
<comment type="similarity">
    <text evidence="2">Belongs to the FUN14 family.</text>
</comment>
<comment type="subcellular location">
    <subcellularLocation>
        <location evidence="1">Membrane</location>
    </subcellularLocation>
</comment>
<dbReference type="EMBL" id="JALLPJ020000538">
    <property type="protein sequence ID" value="KAL3789116.1"/>
    <property type="molecule type" value="Genomic_DNA"/>
</dbReference>
<evidence type="ECO:0000256" key="3">
    <source>
        <dbReference type="ARBA" id="ARBA00022692"/>
    </source>
</evidence>
<keyword evidence="5" id="KW-0472">Membrane</keyword>
<reference evidence="7 8" key="1">
    <citation type="submission" date="2024-10" db="EMBL/GenBank/DDBJ databases">
        <title>Updated reference genomes for cyclostephanoid diatoms.</title>
        <authorList>
            <person name="Roberts W.R."/>
            <person name="Alverson A.J."/>
        </authorList>
    </citation>
    <scope>NUCLEOTIDE SEQUENCE [LARGE SCALE GENOMIC DNA]</scope>
    <source>
        <strain evidence="7 8">AJA010-31</strain>
    </source>
</reference>
<evidence type="ECO:0000256" key="5">
    <source>
        <dbReference type="ARBA" id="ARBA00023136"/>
    </source>
</evidence>
<dbReference type="PROSITE" id="PS50222">
    <property type="entry name" value="EF_HAND_2"/>
    <property type="match status" value="1"/>
</dbReference>
<comment type="caution">
    <text evidence="7">The sequence shown here is derived from an EMBL/GenBank/DDBJ whole genome shotgun (WGS) entry which is preliminary data.</text>
</comment>
<keyword evidence="4" id="KW-1133">Transmembrane helix</keyword>
<keyword evidence="8" id="KW-1185">Reference proteome</keyword>
<proteinExistence type="inferred from homology"/>
<evidence type="ECO:0000313" key="7">
    <source>
        <dbReference type="EMBL" id="KAL3789116.1"/>
    </source>
</evidence>
<accession>A0ABD3PN60</accession>
<protein>
    <recommendedName>
        <fullName evidence="6">EF-hand domain-containing protein</fullName>
    </recommendedName>
</protein>
<evidence type="ECO:0000256" key="1">
    <source>
        <dbReference type="ARBA" id="ARBA00004370"/>
    </source>
</evidence>
<dbReference type="Pfam" id="PF04930">
    <property type="entry name" value="FUN14"/>
    <property type="match status" value="1"/>
</dbReference>
<sequence length="219" mass="22926">MSLTIQALRRSTSAYTGIRSFASSAVRRAAAAGGEKKSLPWMSSAIYSTALTVTTSTIALCDNDGSNNNDQDFISKIKSKLESTESMDAILSTLGSSAQYIFDSGIPTNLSYGFFAGYISGLALKKLGRIASVSLGMAFLGLQSLAYSGYIDVNHQKIAGEVEKLLDRNQDGKVDVEDVKGVIEEVRKVAEYGLGSGEGGLAVSGGGFGLGFYGGLRSG</sequence>
<dbReference type="GO" id="GO:0016020">
    <property type="term" value="C:membrane"/>
    <property type="evidence" value="ECO:0007669"/>
    <property type="project" value="UniProtKB-SubCell"/>
</dbReference>
<evidence type="ECO:0000259" key="6">
    <source>
        <dbReference type="PROSITE" id="PS50222"/>
    </source>
</evidence>
<dbReference type="InterPro" id="IPR007014">
    <property type="entry name" value="FUN14"/>
</dbReference>
<keyword evidence="3" id="KW-0812">Transmembrane</keyword>
<evidence type="ECO:0000256" key="4">
    <source>
        <dbReference type="ARBA" id="ARBA00022989"/>
    </source>
</evidence>
<feature type="domain" description="EF-hand" evidence="6">
    <location>
        <begin position="154"/>
        <end position="189"/>
    </location>
</feature>
<organism evidence="7 8">
    <name type="scientific">Cyclotella atomus</name>
    <dbReference type="NCBI Taxonomy" id="382360"/>
    <lineage>
        <taxon>Eukaryota</taxon>
        <taxon>Sar</taxon>
        <taxon>Stramenopiles</taxon>
        <taxon>Ochrophyta</taxon>
        <taxon>Bacillariophyta</taxon>
        <taxon>Coscinodiscophyceae</taxon>
        <taxon>Thalassiosirophycidae</taxon>
        <taxon>Stephanodiscales</taxon>
        <taxon>Stephanodiscaceae</taxon>
        <taxon>Cyclotella</taxon>
    </lineage>
</organism>
<dbReference type="InterPro" id="IPR002048">
    <property type="entry name" value="EF_hand_dom"/>
</dbReference>
<gene>
    <name evidence="7" type="ORF">ACHAWO_012649</name>
</gene>
<evidence type="ECO:0000313" key="8">
    <source>
        <dbReference type="Proteomes" id="UP001530400"/>
    </source>
</evidence>